<proteinExistence type="predicted"/>
<evidence type="ECO:0000313" key="3">
    <source>
        <dbReference type="EMBL" id="KAE9467014.1"/>
    </source>
</evidence>
<sequence length="586" mass="64891">MGKKRGRPRKTSKVDSDQECEAESADPTWSPKGSLSVPMHYPTSPSQYARQHRKGVFGQCAALTSPPGYPIQTATGHDFTLTPAKGILVQKTESLSPNQLTSKLPFHTQCEILTTPSRYPLRSAKEATSHDSTLTPAKKILAGKTDSLSPTAVHIPNLDNLNSELPFQTQVSNNPAAEHLKSEDQSQQYYKWLENGGETIENLNDLMEIEQLSSDLHPIHAQEKLHAPAAPAIPTPPPPHDIVFENHLANTEATEASDVIGNGREEVLPKNLGQNAAPTQSFSLNLTEMAAMSYDNSSDDEVHSAFNVALVTVNGYRVKEEFASLLREILSKFGDIAKDSSLQSVRLRSFLLETVCLIFQKLQGTTYTEITSMDLKSMLDDIDGIESVRVEVGWLRKRMEEIKEAKLLQKGSSSLKGEKTRINEAIEKAEREVEGYKVEMKMLQEKISLVEGKLAAMKSESEKINGIALDTTTKMSLKLSRERCEDRIKSEHTSETNLANYCGADGKDGLLELLFFENPKYVLIWDEIRVPSLDYNVVLISVAAGHQFVCFCYCGCYSTVVFVTSRLLGYCLSVLPISKNSCSILL</sequence>
<feature type="non-terminal residue" evidence="3">
    <location>
        <position position="1"/>
    </location>
</feature>
<dbReference type="PANTHER" id="PTHR35358">
    <property type="entry name" value="OS06G0711100 PROTEIN"/>
    <property type="match status" value="1"/>
</dbReference>
<evidence type="ECO:0000313" key="4">
    <source>
        <dbReference type="Proteomes" id="UP000428333"/>
    </source>
</evidence>
<organism evidence="3 4">
    <name type="scientific">Rhododendron williamsianum</name>
    <dbReference type="NCBI Taxonomy" id="262921"/>
    <lineage>
        <taxon>Eukaryota</taxon>
        <taxon>Viridiplantae</taxon>
        <taxon>Streptophyta</taxon>
        <taxon>Embryophyta</taxon>
        <taxon>Tracheophyta</taxon>
        <taxon>Spermatophyta</taxon>
        <taxon>Magnoliopsida</taxon>
        <taxon>eudicotyledons</taxon>
        <taxon>Gunneridae</taxon>
        <taxon>Pentapetalae</taxon>
        <taxon>asterids</taxon>
        <taxon>Ericales</taxon>
        <taxon>Ericaceae</taxon>
        <taxon>Ericoideae</taxon>
        <taxon>Rhodoreae</taxon>
        <taxon>Rhododendron</taxon>
    </lineage>
</organism>
<gene>
    <name evidence="3" type="ORF">C3L33_01078</name>
</gene>
<keyword evidence="1" id="KW-0175">Coiled coil</keyword>
<dbReference type="OrthoDB" id="1096033at2759"/>
<protein>
    <submittedName>
        <fullName evidence="3">Uncharacterized protein</fullName>
    </submittedName>
</protein>
<dbReference type="Pfam" id="PF05278">
    <property type="entry name" value="PEARLI-4"/>
    <property type="match status" value="1"/>
</dbReference>
<feature type="region of interest" description="Disordered" evidence="2">
    <location>
        <begin position="1"/>
        <end position="52"/>
    </location>
</feature>
<dbReference type="PANTHER" id="PTHR35358:SF10">
    <property type="entry name" value="PLANT PHOSPHOLIPASE-LIKE PROTEIN"/>
    <property type="match status" value="1"/>
</dbReference>
<name>A0A6A4MIJ2_9ERIC</name>
<comment type="caution">
    <text evidence="3">The sequence shown here is derived from an EMBL/GenBank/DDBJ whole genome shotgun (WGS) entry which is preliminary data.</text>
</comment>
<keyword evidence="4" id="KW-1185">Reference proteome</keyword>
<evidence type="ECO:0000256" key="2">
    <source>
        <dbReference type="SAM" id="MobiDB-lite"/>
    </source>
</evidence>
<dbReference type="AlphaFoldDB" id="A0A6A4MIJ2"/>
<dbReference type="Proteomes" id="UP000428333">
    <property type="component" value="Linkage Group LG01"/>
</dbReference>
<evidence type="ECO:0000256" key="1">
    <source>
        <dbReference type="SAM" id="Coils"/>
    </source>
</evidence>
<accession>A0A6A4MIJ2</accession>
<feature type="coiled-coil region" evidence="1">
    <location>
        <begin position="412"/>
        <end position="460"/>
    </location>
</feature>
<dbReference type="InterPro" id="IPR007942">
    <property type="entry name" value="PLipase-like"/>
</dbReference>
<feature type="compositionally biased region" description="Basic residues" evidence="2">
    <location>
        <begin position="1"/>
        <end position="11"/>
    </location>
</feature>
<dbReference type="EMBL" id="QEFC01000064">
    <property type="protein sequence ID" value="KAE9467014.1"/>
    <property type="molecule type" value="Genomic_DNA"/>
</dbReference>
<reference evidence="3 4" key="1">
    <citation type="journal article" date="2019" name="Genome Biol. Evol.">
        <title>The Rhododendron genome and chromosomal organization provide insight into shared whole-genome duplications across the heath family (Ericaceae).</title>
        <authorList>
            <person name="Soza V.L."/>
            <person name="Lindsley D."/>
            <person name="Waalkes A."/>
            <person name="Ramage E."/>
            <person name="Patwardhan R.P."/>
            <person name="Burton J.N."/>
            <person name="Adey A."/>
            <person name="Kumar A."/>
            <person name="Qiu R."/>
            <person name="Shendure J."/>
            <person name="Hall B."/>
        </authorList>
    </citation>
    <scope>NUCLEOTIDE SEQUENCE [LARGE SCALE GENOMIC DNA]</scope>
    <source>
        <strain evidence="3">RSF 1966-606</strain>
    </source>
</reference>